<evidence type="ECO:0000259" key="1">
    <source>
        <dbReference type="Pfam" id="PF07883"/>
    </source>
</evidence>
<proteinExistence type="predicted"/>
<dbReference type="RefSeq" id="WP_133529298.1">
    <property type="nucleotide sequence ID" value="NZ_CALCQM010000121.1"/>
</dbReference>
<evidence type="ECO:0000313" key="3">
    <source>
        <dbReference type="Proteomes" id="UP000295500"/>
    </source>
</evidence>
<organism evidence="2 3">
    <name type="scientific">Aminicella lysinilytica</name>
    <dbReference type="NCBI Taxonomy" id="433323"/>
    <lineage>
        <taxon>Bacteria</taxon>
        <taxon>Bacillati</taxon>
        <taxon>Bacillota</taxon>
        <taxon>Clostridia</taxon>
        <taxon>Peptostreptococcales</taxon>
        <taxon>Anaerovoracaceae</taxon>
        <taxon>Aminicella</taxon>
    </lineage>
</organism>
<name>A0A4R6PWU4_9FIRM</name>
<dbReference type="AlphaFoldDB" id="A0A4R6PWU4"/>
<keyword evidence="3" id="KW-1185">Reference proteome</keyword>
<dbReference type="CDD" id="cd20299">
    <property type="entry name" value="cupin_YP766765-like"/>
    <property type="match status" value="1"/>
</dbReference>
<reference evidence="2 3" key="1">
    <citation type="submission" date="2019-03" db="EMBL/GenBank/DDBJ databases">
        <title>Genomic Encyclopedia of Type Strains, Phase IV (KMG-IV): sequencing the most valuable type-strain genomes for metagenomic binning, comparative biology and taxonomic classification.</title>
        <authorList>
            <person name="Goeker M."/>
        </authorList>
    </citation>
    <scope>NUCLEOTIDE SEQUENCE [LARGE SCALE GENOMIC DNA]</scope>
    <source>
        <strain evidence="2 3">DSM 28287</strain>
    </source>
</reference>
<protein>
    <submittedName>
        <fullName evidence="2">Cupin domain</fullName>
    </submittedName>
</protein>
<dbReference type="InterPro" id="IPR014710">
    <property type="entry name" value="RmlC-like_jellyroll"/>
</dbReference>
<feature type="domain" description="Cupin type-2" evidence="1">
    <location>
        <begin position="42"/>
        <end position="110"/>
    </location>
</feature>
<comment type="caution">
    <text evidence="2">The sequence shown here is derived from an EMBL/GenBank/DDBJ whole genome shotgun (WGS) entry which is preliminary data.</text>
</comment>
<sequence>MIKRTVADLKPYDAAGHFNMVAMRYHGKEETGATKFWIGKSTFLPGGGAEWAYEDNPLEKVYFVLKGEMTVTDKDGKEYVIHANESISFPPNEGRGLANKTNEVAEMLVIINYPDAK</sequence>
<gene>
    <name evidence="2" type="ORF">EV211_1576</name>
</gene>
<dbReference type="Proteomes" id="UP000295500">
    <property type="component" value="Unassembled WGS sequence"/>
</dbReference>
<accession>A0A4R6PWU4</accession>
<evidence type="ECO:0000313" key="2">
    <source>
        <dbReference type="EMBL" id="TDP46651.1"/>
    </source>
</evidence>
<dbReference type="InterPro" id="IPR013096">
    <property type="entry name" value="Cupin_2"/>
</dbReference>
<dbReference type="Pfam" id="PF07883">
    <property type="entry name" value="Cupin_2"/>
    <property type="match status" value="1"/>
</dbReference>
<dbReference type="SUPFAM" id="SSF51182">
    <property type="entry name" value="RmlC-like cupins"/>
    <property type="match status" value="1"/>
</dbReference>
<dbReference type="OrthoDB" id="2886949at2"/>
<dbReference type="EMBL" id="SNXO01000057">
    <property type="protein sequence ID" value="TDP46651.1"/>
    <property type="molecule type" value="Genomic_DNA"/>
</dbReference>
<dbReference type="InterPro" id="IPR011051">
    <property type="entry name" value="RmlC_Cupin_sf"/>
</dbReference>
<dbReference type="Gene3D" id="2.60.120.10">
    <property type="entry name" value="Jelly Rolls"/>
    <property type="match status" value="1"/>
</dbReference>